<reference evidence="1" key="1">
    <citation type="journal article" date="2014" name="Front. Microbiol.">
        <title>High frequency of phylogenetically diverse reductive dehalogenase-homologous genes in deep subseafloor sedimentary metagenomes.</title>
        <authorList>
            <person name="Kawai M."/>
            <person name="Futagami T."/>
            <person name="Toyoda A."/>
            <person name="Takaki Y."/>
            <person name="Nishi S."/>
            <person name="Hori S."/>
            <person name="Arai W."/>
            <person name="Tsubouchi T."/>
            <person name="Morono Y."/>
            <person name="Uchiyama I."/>
            <person name="Ito T."/>
            <person name="Fujiyama A."/>
            <person name="Inagaki F."/>
            <person name="Takami H."/>
        </authorList>
    </citation>
    <scope>NUCLEOTIDE SEQUENCE</scope>
    <source>
        <strain evidence="1">Expedition CK06-06</strain>
    </source>
</reference>
<protein>
    <submittedName>
        <fullName evidence="1">Uncharacterized protein</fullName>
    </submittedName>
</protein>
<dbReference type="GO" id="GO:0017111">
    <property type="term" value="F:ribonucleoside triphosphate phosphatase activity"/>
    <property type="evidence" value="ECO:0007669"/>
    <property type="project" value="InterPro"/>
</dbReference>
<evidence type="ECO:0000313" key="1">
    <source>
        <dbReference type="EMBL" id="GAG40854.1"/>
    </source>
</evidence>
<dbReference type="Pfam" id="PF03266">
    <property type="entry name" value="NTPase_1"/>
    <property type="match status" value="1"/>
</dbReference>
<name>X0XCD7_9ZZZZ</name>
<organism evidence="1">
    <name type="scientific">marine sediment metagenome</name>
    <dbReference type="NCBI Taxonomy" id="412755"/>
    <lineage>
        <taxon>unclassified sequences</taxon>
        <taxon>metagenomes</taxon>
        <taxon>ecological metagenomes</taxon>
    </lineage>
</organism>
<accession>X0XCD7</accession>
<feature type="non-terminal residue" evidence="1">
    <location>
        <position position="1"/>
    </location>
</feature>
<gene>
    <name evidence="1" type="ORF">S01H1_67795</name>
</gene>
<dbReference type="InterPro" id="IPR027417">
    <property type="entry name" value="P-loop_NTPase"/>
</dbReference>
<sequence>CGAIKRAVESKCDLVVIDEVGPLELRGNGLMPAVELALASAVNALIVVRSSLREALQRHFPQYKFVVVADLTQSPSTVSELADCKSREVTTYNPTPER</sequence>
<comment type="caution">
    <text evidence="1">The sequence shown here is derived from an EMBL/GenBank/DDBJ whole genome shotgun (WGS) entry which is preliminary data.</text>
</comment>
<dbReference type="EMBL" id="BARS01044921">
    <property type="protein sequence ID" value="GAG40854.1"/>
    <property type="molecule type" value="Genomic_DNA"/>
</dbReference>
<dbReference type="InterPro" id="IPR004948">
    <property type="entry name" value="Nuc-triphosphatase_THEP1"/>
</dbReference>
<dbReference type="AlphaFoldDB" id="X0XCD7"/>
<dbReference type="Gene3D" id="3.40.50.300">
    <property type="entry name" value="P-loop containing nucleotide triphosphate hydrolases"/>
    <property type="match status" value="1"/>
</dbReference>
<proteinExistence type="predicted"/>